<dbReference type="SUPFAM" id="SSF54695">
    <property type="entry name" value="POZ domain"/>
    <property type="match status" value="1"/>
</dbReference>
<feature type="region of interest" description="Disordered" evidence="1">
    <location>
        <begin position="1"/>
        <end position="88"/>
    </location>
</feature>
<feature type="compositionally biased region" description="Basic and acidic residues" evidence="1">
    <location>
        <begin position="53"/>
        <end position="72"/>
    </location>
</feature>
<protein>
    <recommendedName>
        <fullName evidence="2">BTB domain-containing protein</fullName>
    </recommendedName>
</protein>
<gene>
    <name evidence="3" type="ORF">OCU04_007454</name>
</gene>
<dbReference type="PROSITE" id="PS50097">
    <property type="entry name" value="BTB"/>
    <property type="match status" value="1"/>
</dbReference>
<dbReference type="InterPro" id="IPR011333">
    <property type="entry name" value="SKP1/BTB/POZ_sf"/>
</dbReference>
<reference evidence="3" key="1">
    <citation type="submission" date="2022-11" db="EMBL/GenBank/DDBJ databases">
        <title>Genome Resource of Sclerotinia nivalis Strain SnTB1, a Plant Pathogen Isolated from American Ginseng.</title>
        <authorList>
            <person name="Fan S."/>
        </authorList>
    </citation>
    <scope>NUCLEOTIDE SEQUENCE</scope>
    <source>
        <strain evidence="3">SnTB1</strain>
    </source>
</reference>
<evidence type="ECO:0000256" key="1">
    <source>
        <dbReference type="SAM" id="MobiDB-lite"/>
    </source>
</evidence>
<feature type="compositionally biased region" description="Basic residues" evidence="1">
    <location>
        <begin position="22"/>
        <end position="31"/>
    </location>
</feature>
<dbReference type="OrthoDB" id="3498022at2759"/>
<dbReference type="EMBL" id="JAPEIS010000008">
    <property type="protein sequence ID" value="KAJ8063585.1"/>
    <property type="molecule type" value="Genomic_DNA"/>
</dbReference>
<feature type="compositionally biased region" description="Basic residues" evidence="1">
    <location>
        <begin position="73"/>
        <end position="88"/>
    </location>
</feature>
<organism evidence="3 4">
    <name type="scientific">Sclerotinia nivalis</name>
    <dbReference type="NCBI Taxonomy" id="352851"/>
    <lineage>
        <taxon>Eukaryota</taxon>
        <taxon>Fungi</taxon>
        <taxon>Dikarya</taxon>
        <taxon>Ascomycota</taxon>
        <taxon>Pezizomycotina</taxon>
        <taxon>Leotiomycetes</taxon>
        <taxon>Helotiales</taxon>
        <taxon>Sclerotiniaceae</taxon>
        <taxon>Sclerotinia</taxon>
    </lineage>
</organism>
<dbReference type="Gene3D" id="3.30.710.10">
    <property type="entry name" value="Potassium Channel Kv1.1, Chain A"/>
    <property type="match status" value="1"/>
</dbReference>
<evidence type="ECO:0000313" key="4">
    <source>
        <dbReference type="Proteomes" id="UP001152300"/>
    </source>
</evidence>
<name>A0A9X0DIF1_9HELO</name>
<evidence type="ECO:0000259" key="2">
    <source>
        <dbReference type="PROSITE" id="PS50097"/>
    </source>
</evidence>
<accession>A0A9X0DIF1</accession>
<proteinExistence type="predicted"/>
<feature type="domain" description="BTB" evidence="2">
    <location>
        <begin position="102"/>
        <end position="167"/>
    </location>
</feature>
<dbReference type="InterPro" id="IPR000210">
    <property type="entry name" value="BTB/POZ_dom"/>
</dbReference>
<evidence type="ECO:0000313" key="3">
    <source>
        <dbReference type="EMBL" id="KAJ8063585.1"/>
    </source>
</evidence>
<keyword evidence="4" id="KW-1185">Reference proteome</keyword>
<sequence>MKSPQLFTVEQVDGETQYEPGKKKKSHKRWKNSMIHSSTIDRKGDITPSEKGTPFKEKCVTSPLEERHDTTRSRKKKQKKCWVKKKKNVTSEPNTREEIVKIDVGSAAHNRRTFEVRKALLRSSVKYFNEIFNGHPMYKPLRLLHMEPTSFALFLEWIQCGKYAPFKIEDGLVAFMSRIILYGLAEEFGLPQLKDYTMTVLISNYTKYDELTLTEKDANLVYMDTKHGSKLRSFISLSLAISLIATKDSLLRLNKIAWMKLSGHPELWKDVWNWMNRIKAEYLMRVPGQNQKVPTSSLRSLASSKCSFHVHPEGVACAFMGDIF</sequence>
<comment type="caution">
    <text evidence="3">The sequence shown here is derived from an EMBL/GenBank/DDBJ whole genome shotgun (WGS) entry which is preliminary data.</text>
</comment>
<dbReference type="AlphaFoldDB" id="A0A9X0DIF1"/>
<dbReference type="Proteomes" id="UP001152300">
    <property type="component" value="Unassembled WGS sequence"/>
</dbReference>